<dbReference type="CDD" id="cd08953">
    <property type="entry name" value="KR_2_SDR_x"/>
    <property type="match status" value="1"/>
</dbReference>
<dbReference type="Gene3D" id="3.40.50.720">
    <property type="entry name" value="NAD(P)-binding Rossmann-like Domain"/>
    <property type="match status" value="1"/>
</dbReference>
<dbReference type="Pfam" id="PF22336">
    <property type="entry name" value="RhiE-like_linker"/>
    <property type="match status" value="1"/>
</dbReference>
<dbReference type="SMART" id="SM00822">
    <property type="entry name" value="PKS_KR"/>
    <property type="match status" value="1"/>
</dbReference>
<dbReference type="InterPro" id="IPR020807">
    <property type="entry name" value="PKS_DH"/>
</dbReference>
<dbReference type="GO" id="GO:0005886">
    <property type="term" value="C:plasma membrane"/>
    <property type="evidence" value="ECO:0007669"/>
    <property type="project" value="TreeGrafter"/>
</dbReference>
<feature type="domain" description="Carrier" evidence="13">
    <location>
        <begin position="543"/>
        <end position="616"/>
    </location>
</feature>
<dbReference type="STRING" id="394503.Ccel_0859"/>
<keyword evidence="6" id="KW-0963">Cytoplasm</keyword>
<feature type="active site" description="Proton acceptor; for dehydratase activity" evidence="12">
    <location>
        <position position="1315"/>
    </location>
</feature>
<keyword evidence="7" id="KW-0597">Phosphoprotein</keyword>
<evidence type="ECO:0000256" key="11">
    <source>
        <dbReference type="ARBA" id="ARBA00023268"/>
    </source>
</evidence>
<dbReference type="Gene3D" id="3.10.129.110">
    <property type="entry name" value="Polyketide synthase dehydratase"/>
    <property type="match status" value="1"/>
</dbReference>
<dbReference type="InterPro" id="IPR042104">
    <property type="entry name" value="PKS_dehydratase_sf"/>
</dbReference>
<dbReference type="InterPro" id="IPR020841">
    <property type="entry name" value="PKS_Beta-ketoAc_synthase_dom"/>
</dbReference>
<gene>
    <name evidence="16" type="ordered locus">Ccel_0859</name>
</gene>
<evidence type="ECO:0000256" key="7">
    <source>
        <dbReference type="ARBA" id="ARBA00022553"/>
    </source>
</evidence>
<dbReference type="InterPro" id="IPR014031">
    <property type="entry name" value="Ketoacyl_synth_C"/>
</dbReference>
<dbReference type="Gene3D" id="1.10.1200.10">
    <property type="entry name" value="ACP-like"/>
    <property type="match status" value="1"/>
</dbReference>
<dbReference type="EMBL" id="CP001348">
    <property type="protein sequence ID" value="ACL75231.1"/>
    <property type="molecule type" value="Genomic_DNA"/>
</dbReference>
<accession>B8I8J8</accession>
<organism evidence="16 17">
    <name type="scientific">Ruminiclostridium cellulolyticum (strain ATCC 35319 / DSM 5812 / JCM 6584 / H10)</name>
    <name type="common">Clostridium cellulolyticum</name>
    <dbReference type="NCBI Taxonomy" id="394503"/>
    <lineage>
        <taxon>Bacteria</taxon>
        <taxon>Bacillati</taxon>
        <taxon>Bacillota</taxon>
        <taxon>Clostridia</taxon>
        <taxon>Eubacteriales</taxon>
        <taxon>Oscillospiraceae</taxon>
        <taxon>Ruminiclostridium</taxon>
    </lineage>
</organism>
<proteinExistence type="predicted"/>
<dbReference type="SMART" id="SM00823">
    <property type="entry name" value="PKS_PP"/>
    <property type="match status" value="1"/>
</dbReference>
<keyword evidence="5" id="KW-0596">Phosphopantetheine</keyword>
<evidence type="ECO:0000256" key="4">
    <source>
        <dbReference type="ARBA" id="ARBA00004789"/>
    </source>
</evidence>
<dbReference type="InterPro" id="IPR013968">
    <property type="entry name" value="PKS_KR"/>
</dbReference>
<keyword evidence="10" id="KW-0521">NADP</keyword>
<dbReference type="Gene3D" id="3.40.47.10">
    <property type="match status" value="1"/>
</dbReference>
<dbReference type="Pfam" id="PF21089">
    <property type="entry name" value="PKS_DH_N"/>
    <property type="match status" value="1"/>
</dbReference>
<dbReference type="UniPathway" id="UPA01003"/>
<dbReference type="RefSeq" id="WP_015924391.1">
    <property type="nucleotide sequence ID" value="NC_011898.1"/>
</dbReference>
<dbReference type="PANTHER" id="PTHR43775">
    <property type="entry name" value="FATTY ACID SYNTHASE"/>
    <property type="match status" value="1"/>
</dbReference>
<evidence type="ECO:0000256" key="8">
    <source>
        <dbReference type="ARBA" id="ARBA00022679"/>
    </source>
</evidence>
<evidence type="ECO:0000256" key="6">
    <source>
        <dbReference type="ARBA" id="ARBA00022490"/>
    </source>
</evidence>
<dbReference type="InterPro" id="IPR036736">
    <property type="entry name" value="ACP-like_sf"/>
</dbReference>
<dbReference type="InterPro" id="IPR050091">
    <property type="entry name" value="PKS_NRPS_Biosynth_Enz"/>
</dbReference>
<dbReference type="Pfam" id="PF02801">
    <property type="entry name" value="Ketoacyl-synt_C"/>
    <property type="match status" value="1"/>
</dbReference>
<dbReference type="CDD" id="cd00833">
    <property type="entry name" value="PKS"/>
    <property type="match status" value="1"/>
</dbReference>
<dbReference type="SMART" id="SM00825">
    <property type="entry name" value="PKS_KS"/>
    <property type="match status" value="1"/>
</dbReference>
<dbReference type="Pfam" id="PF00550">
    <property type="entry name" value="PP-binding"/>
    <property type="match status" value="1"/>
</dbReference>
<feature type="domain" description="PKS/mFAS DH" evidence="15">
    <location>
        <begin position="1286"/>
        <end position="1567"/>
    </location>
</feature>
<dbReference type="GO" id="GO:0005737">
    <property type="term" value="C:cytoplasm"/>
    <property type="evidence" value="ECO:0007669"/>
    <property type="project" value="UniProtKB-SubCell"/>
</dbReference>
<dbReference type="GO" id="GO:0006633">
    <property type="term" value="P:fatty acid biosynthetic process"/>
    <property type="evidence" value="ECO:0007669"/>
    <property type="project" value="TreeGrafter"/>
</dbReference>
<dbReference type="InterPro" id="IPR049490">
    <property type="entry name" value="C883_1060-like_KR_N"/>
</dbReference>
<dbReference type="PROSITE" id="PS00012">
    <property type="entry name" value="PHOSPHOPANTETHEINE"/>
    <property type="match status" value="1"/>
</dbReference>
<dbReference type="Pfam" id="PF21394">
    <property type="entry name" value="Beta-ketacyl_N"/>
    <property type="match status" value="1"/>
</dbReference>
<feature type="domain" description="Ketosynthase family 3 (KS3)" evidence="14">
    <location>
        <begin position="669"/>
        <end position="1101"/>
    </location>
</feature>
<dbReference type="eggNOG" id="COG3321">
    <property type="taxonomic scope" value="Bacteria"/>
</dbReference>
<comment type="pathway">
    <text evidence="4">Antibiotic biosynthesis; bacillaene biosynthesis.</text>
</comment>
<dbReference type="FunFam" id="3.40.47.10:FF:000019">
    <property type="entry name" value="Polyketide synthase type I"/>
    <property type="match status" value="1"/>
</dbReference>
<dbReference type="InterPro" id="IPR036291">
    <property type="entry name" value="NAD(P)-bd_dom_sf"/>
</dbReference>
<dbReference type="PANTHER" id="PTHR43775:SF37">
    <property type="entry name" value="SI:DKEY-61P9.11"/>
    <property type="match status" value="1"/>
</dbReference>
<evidence type="ECO:0000256" key="5">
    <source>
        <dbReference type="ARBA" id="ARBA00022450"/>
    </source>
</evidence>
<feature type="active site" description="Proton donor; for dehydratase activity" evidence="12">
    <location>
        <position position="1482"/>
    </location>
</feature>
<dbReference type="SUPFAM" id="SSF53901">
    <property type="entry name" value="Thiolase-like"/>
    <property type="match status" value="1"/>
</dbReference>
<dbReference type="InterPro" id="IPR009081">
    <property type="entry name" value="PP-bd_ACP"/>
</dbReference>
<sequence length="1601" mass="178395">MIDNLSKKDIFEMVRHGKMKSEEALMQFKKIHAALTEPKDSEEIVYYSPDMVREDVDPEVEKTLSGNILIFETDESLSGALKAEMGQRGNVVSVKPGTDFEDKGNNIFQINPGDRQHYLQLMNSLHTAGIMPDKVLHLWSGDEFSRKGEALKSSLTKGIYSTLFLLRELMEQKPKNPIKFLYGYFAKGDSIQPQHSAINGFIKSVAKENPIFVFKTVELRDLGLNEGTSPELLANILKYELNAEGANQVCYQGETRFIRQLNKFDFADNAESPLKTVQEGVYLITGGAGGLGFEFAKHLAKTEKAKLVLAGRSELGIDKEQRLETLRDMGSEVIYIKCDISKKYEAEMLIREAKAKFKGINGIIHCAGVIQDSFVLKKTADEMENVFSPKIYGTINIDEASKNEKLDFFVLFSSTTAELGNTGQSDYAFSNSFMDYYARLRQKEGRPGKTLSINWPFWKNGGMKVGQETLDMIRESTGMSPLDTEEGIKAFQLGLCSDKVQFLVVKGDDKRIREMLQKTCTIREVRTATPTSMEDINGDELKTHTETYLKTILSKEIRLAPAKIDPNEPMEKYGIDSVMVMNLTRELEKHFGDLPKTLFFEYQSISELTNYFIDKHFDKLIDKIGSFLKPKAKQELTSPVERKAAAHVKRPRFASRVTREPSVEARTEDDDIAVIGLSGRYPMAGNVEEFWENLKVGNDCITEIPQERWNYKKDFDPHKEKKGKSYSKWGGFIDDVDKFDPLFFNISPKEAEILDPQERIFLQNAWHTFEDAGYPRDMISGKAVGVFVGVMYGQYQLYGAEESMKGNNIGLQSSHASIANRVSYFFNLNGPSIGLDTMCSSSLTAIHLACESLKRNETEMALAGGVNVSIHPNKYIFLSQGKFVSSEGKCRAFGKGGDGYVPGEGVGSVLLKSLKKAVADGDRIYAVIKSVSVNHDGKTNGYTVPNPNAQAKVISNALKKAKINPREISYIEAHGTGTSLGDPIEIAGITKAFEEFTKDKQFCAIGSSKSNIGHLESAAGIAAVTKLLLQFKHKQLVPSIHSEELNPNISFTDTPFVVQNSLEEWKKPVINEKGISKTCPRVAGVSSFGAGGANAHIIFEEYEGNLVIPKLKKEGSKIFVLSAKNVERLNEYAGKVYDYLCAKGGETDLTAVVYTLQLRRDEMEERLAIEVADMNELKAALGDYCNGKRNNENIYTGNIKESKSQFEFLLNGIEGDRFVKTIIEEAKYSKLAQLWVAGIKIDWGLLYTTESATPVELPLYPFSKEHYWVPISNTSKGEFGKKEKIHALLGVNISNLKEQMFKTEFIGDELLLSEHIVGGQKLLPGAAYIEMALVAAEISAESKVARIKNIVWAKPFVIGEKPKDIHISLHAKGGEVEYEVFTATEFDRIVHSKGRISFSPHNNSVYGKGHIDIEAIKSRCFSVTSTEECYKRFSGLGFDYGNSFRTIKELYSSNSESLACLELPESFDYTADCFTLHPLLLDGAFQTVSGLVGNMETEGIYYPFALGRLEIRARLQGKCYAWARSANGEGAGSKVRNFDIDIVDEAGNLIAGIKDFSLKAAEKKNVGGKGDKEVMEMLNKLYEGELKSDQVAQYMGVKIVV</sequence>
<evidence type="ECO:0000313" key="16">
    <source>
        <dbReference type="EMBL" id="ACL75231.1"/>
    </source>
</evidence>
<evidence type="ECO:0000259" key="13">
    <source>
        <dbReference type="PROSITE" id="PS50075"/>
    </source>
</evidence>
<dbReference type="HOGENOM" id="CLU_003516_0_0_9"/>
<dbReference type="InterPro" id="IPR006162">
    <property type="entry name" value="Ppantetheine_attach_site"/>
</dbReference>
<dbReference type="SUPFAM" id="SSF51735">
    <property type="entry name" value="NAD(P)-binding Rossmann-fold domains"/>
    <property type="match status" value="2"/>
</dbReference>
<dbReference type="InterPro" id="IPR057326">
    <property type="entry name" value="KR_dom"/>
</dbReference>
<dbReference type="SUPFAM" id="SSF47336">
    <property type="entry name" value="ACP-like"/>
    <property type="match status" value="1"/>
</dbReference>
<dbReference type="Pfam" id="PF00109">
    <property type="entry name" value="ketoacyl-synt"/>
    <property type="match status" value="1"/>
</dbReference>
<evidence type="ECO:0000313" key="17">
    <source>
        <dbReference type="Proteomes" id="UP000001349"/>
    </source>
</evidence>
<evidence type="ECO:0000259" key="15">
    <source>
        <dbReference type="PROSITE" id="PS52019"/>
    </source>
</evidence>
<evidence type="ECO:0000256" key="10">
    <source>
        <dbReference type="ARBA" id="ARBA00022857"/>
    </source>
</evidence>
<dbReference type="Pfam" id="PF14765">
    <property type="entry name" value="PS-DH"/>
    <property type="match status" value="1"/>
</dbReference>
<dbReference type="InterPro" id="IPR054514">
    <property type="entry name" value="RhiE-like_linker"/>
</dbReference>
<dbReference type="InterPro" id="IPR049551">
    <property type="entry name" value="PKS_DH_C"/>
</dbReference>
<evidence type="ECO:0000259" key="14">
    <source>
        <dbReference type="PROSITE" id="PS52004"/>
    </source>
</evidence>
<keyword evidence="9" id="KW-0677">Repeat</keyword>
<evidence type="ECO:0000256" key="1">
    <source>
        <dbReference type="ARBA" id="ARBA00001957"/>
    </source>
</evidence>
<evidence type="ECO:0000256" key="3">
    <source>
        <dbReference type="ARBA" id="ARBA00004496"/>
    </source>
</evidence>
<dbReference type="FunFam" id="1.10.1200.10:FF:000019">
    <property type="entry name" value="Phenolpthiocerol synthesis type-I polyketide synthase PPSA"/>
    <property type="match status" value="1"/>
</dbReference>
<dbReference type="Pfam" id="PF08659">
    <property type="entry name" value="KR"/>
    <property type="match status" value="1"/>
</dbReference>
<dbReference type="InterPro" id="IPR014030">
    <property type="entry name" value="Ketoacyl_synth_N"/>
</dbReference>
<reference evidence="16 17" key="1">
    <citation type="submission" date="2009-01" db="EMBL/GenBank/DDBJ databases">
        <title>Complete sequence of Clostridium cellulolyticum H10.</title>
        <authorList>
            <consortium name="US DOE Joint Genome Institute"/>
            <person name="Lucas S."/>
            <person name="Copeland A."/>
            <person name="Lapidus A."/>
            <person name="Glavina del Rio T."/>
            <person name="Dalin E."/>
            <person name="Tice H."/>
            <person name="Bruce D."/>
            <person name="Goodwin L."/>
            <person name="Pitluck S."/>
            <person name="Chertkov O."/>
            <person name="Saunders E."/>
            <person name="Brettin T."/>
            <person name="Detter J.C."/>
            <person name="Han C."/>
            <person name="Larimer F."/>
            <person name="Land M."/>
            <person name="Hauser L."/>
            <person name="Kyrpides N."/>
            <person name="Ivanova N."/>
            <person name="Zhou J."/>
            <person name="Richardson P."/>
        </authorList>
    </citation>
    <scope>NUCLEOTIDE SEQUENCE [LARGE SCALE GENOMIC DNA]</scope>
    <source>
        <strain evidence="17">ATCC 35319 / DSM 5812 / JCM 6584 / H10</strain>
    </source>
</reference>
<comment type="cofactor">
    <cofactor evidence="1">
        <name>pantetheine 4'-phosphate</name>
        <dbReference type="ChEBI" id="CHEBI:47942"/>
    </cofactor>
</comment>
<comment type="function">
    <text evidence="2">Involved in some intermediate steps for the synthesis of the antibiotic polyketide bacillaene which is involved in secondary metabolism.</text>
</comment>
<keyword evidence="17" id="KW-1185">Reference proteome</keyword>
<dbReference type="PROSITE" id="PS52004">
    <property type="entry name" value="KS3_2"/>
    <property type="match status" value="1"/>
</dbReference>
<dbReference type="InterPro" id="IPR049552">
    <property type="entry name" value="PKS_DH_N"/>
</dbReference>
<dbReference type="KEGG" id="cce:Ccel_0859"/>
<feature type="region of interest" description="N-terminal hotdog fold" evidence="12">
    <location>
        <begin position="1286"/>
        <end position="1403"/>
    </location>
</feature>
<evidence type="ECO:0000256" key="12">
    <source>
        <dbReference type="PROSITE-ProRule" id="PRU01363"/>
    </source>
</evidence>
<dbReference type="Gene3D" id="1.10.1240.100">
    <property type="match status" value="1"/>
</dbReference>
<keyword evidence="8" id="KW-0808">Transferase</keyword>
<dbReference type="GO" id="GO:0004312">
    <property type="term" value="F:fatty acid synthase activity"/>
    <property type="evidence" value="ECO:0007669"/>
    <property type="project" value="TreeGrafter"/>
</dbReference>
<dbReference type="Proteomes" id="UP000001349">
    <property type="component" value="Chromosome"/>
</dbReference>
<dbReference type="InterPro" id="IPR016039">
    <property type="entry name" value="Thiolase-like"/>
</dbReference>
<evidence type="ECO:0000256" key="2">
    <source>
        <dbReference type="ARBA" id="ARBA00003299"/>
    </source>
</evidence>
<dbReference type="PROSITE" id="PS50075">
    <property type="entry name" value="CARRIER"/>
    <property type="match status" value="1"/>
</dbReference>
<dbReference type="InterPro" id="IPR020806">
    <property type="entry name" value="PKS_PP-bd"/>
</dbReference>
<dbReference type="SMART" id="SM00826">
    <property type="entry name" value="PKS_DH"/>
    <property type="match status" value="1"/>
</dbReference>
<dbReference type="GO" id="GO:0031177">
    <property type="term" value="F:phosphopantetheine binding"/>
    <property type="evidence" value="ECO:0007669"/>
    <property type="project" value="InterPro"/>
</dbReference>
<evidence type="ECO:0000256" key="9">
    <source>
        <dbReference type="ARBA" id="ARBA00022737"/>
    </source>
</evidence>
<dbReference type="InterPro" id="IPR049900">
    <property type="entry name" value="PKS_mFAS_DH"/>
</dbReference>
<feature type="region of interest" description="C-terminal hotdog fold" evidence="12">
    <location>
        <begin position="1421"/>
        <end position="1567"/>
    </location>
</feature>
<name>B8I8J8_RUMCH</name>
<comment type="subcellular location">
    <subcellularLocation>
        <location evidence="3">Cytoplasm</location>
    </subcellularLocation>
</comment>
<dbReference type="PROSITE" id="PS52019">
    <property type="entry name" value="PKS_MFAS_DH"/>
    <property type="match status" value="1"/>
</dbReference>
<dbReference type="GO" id="GO:0071770">
    <property type="term" value="P:DIM/DIP cell wall layer assembly"/>
    <property type="evidence" value="ECO:0007669"/>
    <property type="project" value="TreeGrafter"/>
</dbReference>
<keyword evidence="11" id="KW-0511">Multifunctional enzyme</keyword>
<dbReference type="OrthoDB" id="9765680at2"/>
<dbReference type="SMART" id="SM01294">
    <property type="entry name" value="PKS_PP_betabranch"/>
    <property type="match status" value="1"/>
</dbReference>
<protein>
    <submittedName>
        <fullName evidence="16">Beta-ketoacyl synthase</fullName>
    </submittedName>
</protein>